<evidence type="ECO:0000313" key="2">
    <source>
        <dbReference type="Proteomes" id="UP001589833"/>
    </source>
</evidence>
<comment type="caution">
    <text evidence="1">The sequence shown here is derived from an EMBL/GenBank/DDBJ whole genome shotgun (WGS) entry which is preliminary data.</text>
</comment>
<protein>
    <submittedName>
        <fullName evidence="1">Ethanolamine ammonia-lyase reactivating factor EutA</fullName>
    </submittedName>
</protein>
<dbReference type="InterPro" id="IPR009377">
    <property type="entry name" value="EutA"/>
</dbReference>
<dbReference type="PANTHER" id="PTHR32432">
    <property type="entry name" value="CELL DIVISION PROTEIN FTSA-RELATED"/>
    <property type="match status" value="1"/>
</dbReference>
<dbReference type="Pfam" id="PF06277">
    <property type="entry name" value="EutA"/>
    <property type="match status" value="1"/>
</dbReference>
<reference evidence="1 2" key="1">
    <citation type="submission" date="2024-09" db="EMBL/GenBank/DDBJ databases">
        <authorList>
            <person name="Sun Q."/>
            <person name="Mori K."/>
        </authorList>
    </citation>
    <scope>NUCLEOTIDE SEQUENCE [LARGE SCALE GENOMIC DNA]</scope>
    <source>
        <strain evidence="1 2">NCAIM B.02301</strain>
    </source>
</reference>
<keyword evidence="2" id="KW-1185">Reference proteome</keyword>
<name>A0ABV6NA98_9BACI</name>
<accession>A0ABV6NA98</accession>
<dbReference type="PIRSF" id="PIRSF012293">
    <property type="entry name" value="EutA"/>
    <property type="match status" value="1"/>
</dbReference>
<evidence type="ECO:0000313" key="1">
    <source>
        <dbReference type="EMBL" id="MFC0557574.1"/>
    </source>
</evidence>
<dbReference type="InterPro" id="IPR043129">
    <property type="entry name" value="ATPase_NBD"/>
</dbReference>
<sequence>MNESWITSIGLDIGTSTTKFIVSHLLIAEKGNHFSLPSCQIVDRKITYASRIYTTPLKNDYEIDMNQLADLLAYEYRQSQTDLQDVKAGAVIITGETAGKQNAETIIHYLADRAGDFVVATAGASLEGVLAGKGSGAMQRSEKVEGVIANIDIGGGTANVALFQQGKAIQTFTFHVGGRLIRLTEEGRVEYSSTHIQSWLAANQLTCKKGDLISYDALEKVCMTMSESMISYLTSSPKYECELLLVEKMTHIVPPITEIIYSGGVGQMMIDENPVNIKEVTKYGDIGPLLAKTLVSAASDSSMKRRKAIETTRATVMGAGMQNTEVSGATVFVDKSLLPIKNIPIISVKVEEDGQWKKELFHARLDQILLQARGIFDIRHDPPFALALSDIQFCSYDILQEISSSAYETFSRIFPDSKVLVVICEADMAKALGQALTKINQIDLRIICIDQVDFTHGDYIDLGLPVAGEAISISIKTLAF</sequence>
<dbReference type="SUPFAM" id="SSF53067">
    <property type="entry name" value="Actin-like ATPase domain"/>
    <property type="match status" value="1"/>
</dbReference>
<dbReference type="RefSeq" id="WP_273845190.1">
    <property type="nucleotide sequence ID" value="NZ_JAQQWT010000012.1"/>
</dbReference>
<dbReference type="EMBL" id="JBHLTR010000002">
    <property type="protein sequence ID" value="MFC0557574.1"/>
    <property type="molecule type" value="Genomic_DNA"/>
</dbReference>
<organism evidence="1 2">
    <name type="scientific">Halalkalibacter alkalisediminis</name>
    <dbReference type="NCBI Taxonomy" id="935616"/>
    <lineage>
        <taxon>Bacteria</taxon>
        <taxon>Bacillati</taxon>
        <taxon>Bacillota</taxon>
        <taxon>Bacilli</taxon>
        <taxon>Bacillales</taxon>
        <taxon>Bacillaceae</taxon>
        <taxon>Halalkalibacter</taxon>
    </lineage>
</organism>
<dbReference type="Proteomes" id="UP001589833">
    <property type="component" value="Unassembled WGS sequence"/>
</dbReference>
<dbReference type="PANTHER" id="PTHR32432:SF13">
    <property type="entry name" value="ETHANOLAMINE AMMONIA-LYASE REACTIVASE EUTA"/>
    <property type="match status" value="1"/>
</dbReference>
<dbReference type="InterPro" id="IPR050696">
    <property type="entry name" value="FtsA/MreB"/>
</dbReference>
<proteinExistence type="predicted"/>
<gene>
    <name evidence="1" type="ORF">ACFFH4_00715</name>
</gene>